<gene>
    <name evidence="1" type="ORF">RhiXN_01700</name>
</gene>
<dbReference type="GeneID" id="67023982"/>
<dbReference type="EMBL" id="CP059673">
    <property type="protein sequence ID" value="QRW27105.1"/>
    <property type="molecule type" value="Genomic_DNA"/>
</dbReference>
<reference evidence="1" key="1">
    <citation type="submission" date="2020-05" db="EMBL/GenBank/DDBJ databases">
        <title>Evolutionary and genomic comparisons of hybrid uninucleate and nonhybrid Rhizoctonia fungi.</title>
        <authorList>
            <person name="Li C."/>
            <person name="Chen X."/>
        </authorList>
    </citation>
    <scope>NUCLEOTIDE SEQUENCE</scope>
    <source>
        <strain evidence="1">AG-1 IA</strain>
    </source>
</reference>
<dbReference type="AlphaFoldDB" id="A0A8H8P9J1"/>
<dbReference type="RefSeq" id="XP_043187342.1">
    <property type="nucleotide sequence ID" value="XM_043321519.1"/>
</dbReference>
<evidence type="ECO:0000313" key="1">
    <source>
        <dbReference type="EMBL" id="QRW27105.1"/>
    </source>
</evidence>
<proteinExistence type="predicted"/>
<accession>A0A8H8P9J1</accession>
<dbReference type="KEGG" id="rsx:RhiXN_01700"/>
<dbReference type="Proteomes" id="UP000650533">
    <property type="component" value="Chromosome 16"/>
</dbReference>
<organism evidence="1 2">
    <name type="scientific">Rhizoctonia solani</name>
    <dbReference type="NCBI Taxonomy" id="456999"/>
    <lineage>
        <taxon>Eukaryota</taxon>
        <taxon>Fungi</taxon>
        <taxon>Dikarya</taxon>
        <taxon>Basidiomycota</taxon>
        <taxon>Agaricomycotina</taxon>
        <taxon>Agaricomycetes</taxon>
        <taxon>Cantharellales</taxon>
        <taxon>Ceratobasidiaceae</taxon>
        <taxon>Rhizoctonia</taxon>
    </lineage>
</organism>
<protein>
    <submittedName>
        <fullName evidence="1">Uncharacterized protein</fullName>
    </submittedName>
</protein>
<evidence type="ECO:0000313" key="2">
    <source>
        <dbReference type="Proteomes" id="UP000650533"/>
    </source>
</evidence>
<name>A0A8H8P9J1_9AGAM</name>
<sequence length="153" mass="17380">MSHSSQLPVGTQVWAKMPSAPEDGHLDTTEVLSWVVGHERRGGTLYYHCKAPESRGIWSSSDDEVVRGVTTVRSSHTQGAQFELEQPVRIKKRVEWRRSGANEHQKSGRICAGWCKRVQGPDGYFLEYTYWVAFTGSDQGQPRNWYPQQDLEG</sequence>